<dbReference type="SUPFAM" id="SSF55811">
    <property type="entry name" value="Nudix"/>
    <property type="match status" value="1"/>
</dbReference>
<sequence length="139" mass="15953">MKKNIYVVGAVLLNEDKILAAKRAEGRTLGGMWEFPGGKVEKGETPQAALKRELAEEFSDQITVGPQAAKTAVYEYKFGIIHLTVYYARLLTRNFKLIAHSRIRWVSQTELTSLEWAPADWPIIWELEHTDLKQVKFYD</sequence>
<evidence type="ECO:0000256" key="7">
    <source>
        <dbReference type="ARBA" id="ARBA00022801"/>
    </source>
</evidence>
<dbReference type="PROSITE" id="PS51462">
    <property type="entry name" value="NUDIX"/>
    <property type="match status" value="1"/>
</dbReference>
<dbReference type="RefSeq" id="WP_057745337.1">
    <property type="nucleotide sequence ID" value="NZ_AZEF01000032.1"/>
</dbReference>
<evidence type="ECO:0000313" key="13">
    <source>
        <dbReference type="EMBL" id="KRL00844.1"/>
    </source>
</evidence>
<dbReference type="InterPro" id="IPR015797">
    <property type="entry name" value="NUDIX_hydrolase-like_dom_sf"/>
</dbReference>
<dbReference type="GO" id="GO:0044715">
    <property type="term" value="F:8-oxo-dGDP phosphatase activity"/>
    <property type="evidence" value="ECO:0007669"/>
    <property type="project" value="TreeGrafter"/>
</dbReference>
<comment type="similarity">
    <text evidence="2">Belongs to the Nudix hydrolase family.</text>
</comment>
<keyword evidence="14" id="KW-1185">Reference proteome</keyword>
<keyword evidence="7" id="KW-0378">Hydrolase</keyword>
<dbReference type="GO" id="GO:0035539">
    <property type="term" value="F:8-oxo-7,8-dihydrodeoxyguanosine triphosphate pyrophosphatase activity"/>
    <property type="evidence" value="ECO:0007669"/>
    <property type="project" value="UniProtKB-EC"/>
</dbReference>
<evidence type="ECO:0000256" key="2">
    <source>
        <dbReference type="ARBA" id="ARBA00005582"/>
    </source>
</evidence>
<dbReference type="InterPro" id="IPR020476">
    <property type="entry name" value="Nudix_hydrolase"/>
</dbReference>
<evidence type="ECO:0000259" key="12">
    <source>
        <dbReference type="PROSITE" id="PS51462"/>
    </source>
</evidence>
<dbReference type="EC" id="3.6.1.55" evidence="11"/>
<evidence type="ECO:0000256" key="6">
    <source>
        <dbReference type="ARBA" id="ARBA00022763"/>
    </source>
</evidence>
<gene>
    <name evidence="13" type="ORF">FC81_GL001677</name>
</gene>
<keyword evidence="5" id="KW-0479">Metal-binding</keyword>
<dbReference type="OrthoDB" id="9810648at2"/>
<evidence type="ECO:0000256" key="3">
    <source>
        <dbReference type="ARBA" id="ARBA00022457"/>
    </source>
</evidence>
<evidence type="ECO:0000313" key="14">
    <source>
        <dbReference type="Proteomes" id="UP000051621"/>
    </source>
</evidence>
<dbReference type="GO" id="GO:0046872">
    <property type="term" value="F:metal ion binding"/>
    <property type="evidence" value="ECO:0007669"/>
    <property type="project" value="UniProtKB-KW"/>
</dbReference>
<dbReference type="PATRIC" id="fig|1423731.3.peg.1718"/>
<evidence type="ECO:0000256" key="5">
    <source>
        <dbReference type="ARBA" id="ARBA00022723"/>
    </source>
</evidence>
<name>A0A0R1LYZ9_9LACO</name>
<feature type="domain" description="Nudix hydrolase" evidence="12">
    <location>
        <begin position="3"/>
        <end position="128"/>
    </location>
</feature>
<keyword evidence="6" id="KW-0227">DNA damage</keyword>
<comment type="catalytic activity">
    <reaction evidence="10">
        <text>8-oxo-dGTP + H2O = 8-oxo-dGMP + diphosphate + H(+)</text>
        <dbReference type="Rhea" id="RHEA:31575"/>
        <dbReference type="ChEBI" id="CHEBI:15377"/>
        <dbReference type="ChEBI" id="CHEBI:15378"/>
        <dbReference type="ChEBI" id="CHEBI:33019"/>
        <dbReference type="ChEBI" id="CHEBI:63224"/>
        <dbReference type="ChEBI" id="CHEBI:77896"/>
        <dbReference type="EC" id="3.6.1.55"/>
    </reaction>
</comment>
<dbReference type="GO" id="GO:0006260">
    <property type="term" value="P:DNA replication"/>
    <property type="evidence" value="ECO:0007669"/>
    <property type="project" value="UniProtKB-KW"/>
</dbReference>
<comment type="caution">
    <text evidence="13">The sequence shown here is derived from an EMBL/GenBank/DDBJ whole genome shotgun (WGS) entry which is preliminary data.</text>
</comment>
<dbReference type="InterPro" id="IPR000086">
    <property type="entry name" value="NUDIX_hydrolase_dom"/>
</dbReference>
<protein>
    <recommendedName>
        <fullName evidence="11">8-oxo-dGTP diphosphatase</fullName>
        <ecNumber evidence="11">3.6.1.55</ecNumber>
    </recommendedName>
</protein>
<dbReference type="Gene3D" id="3.90.79.10">
    <property type="entry name" value="Nucleoside Triphosphate Pyrophosphohydrolase"/>
    <property type="match status" value="1"/>
</dbReference>
<dbReference type="PRINTS" id="PR00502">
    <property type="entry name" value="NUDIXFAMILY"/>
</dbReference>
<dbReference type="CDD" id="cd03425">
    <property type="entry name" value="NUDIX_MutT_NudA_like"/>
    <property type="match status" value="1"/>
</dbReference>
<dbReference type="GO" id="GO:0006281">
    <property type="term" value="P:DNA repair"/>
    <property type="evidence" value="ECO:0007669"/>
    <property type="project" value="UniProtKB-KW"/>
</dbReference>
<dbReference type="Proteomes" id="UP000051621">
    <property type="component" value="Unassembled WGS sequence"/>
</dbReference>
<accession>A0A0R1LYZ9</accession>
<organism evidence="13 14">
    <name type="scientific">Liquorilactobacillus capillatus DSM 19910</name>
    <dbReference type="NCBI Taxonomy" id="1423731"/>
    <lineage>
        <taxon>Bacteria</taxon>
        <taxon>Bacillati</taxon>
        <taxon>Bacillota</taxon>
        <taxon>Bacilli</taxon>
        <taxon>Lactobacillales</taxon>
        <taxon>Lactobacillaceae</taxon>
        <taxon>Liquorilactobacillus</taxon>
    </lineage>
</organism>
<dbReference type="GO" id="GO:0044716">
    <property type="term" value="F:8-oxo-GDP phosphatase activity"/>
    <property type="evidence" value="ECO:0007669"/>
    <property type="project" value="TreeGrafter"/>
</dbReference>
<evidence type="ECO:0000256" key="9">
    <source>
        <dbReference type="ARBA" id="ARBA00023204"/>
    </source>
</evidence>
<evidence type="ECO:0000256" key="11">
    <source>
        <dbReference type="ARBA" id="ARBA00038905"/>
    </source>
</evidence>
<evidence type="ECO:0000256" key="8">
    <source>
        <dbReference type="ARBA" id="ARBA00022842"/>
    </source>
</evidence>
<dbReference type="Pfam" id="PF00293">
    <property type="entry name" value="NUDIX"/>
    <property type="match status" value="1"/>
</dbReference>
<proteinExistence type="inferred from homology"/>
<dbReference type="GO" id="GO:0008413">
    <property type="term" value="F:8-oxo-7,8-dihydroguanosine triphosphate pyrophosphatase activity"/>
    <property type="evidence" value="ECO:0007669"/>
    <property type="project" value="TreeGrafter"/>
</dbReference>
<reference evidence="13 14" key="1">
    <citation type="journal article" date="2015" name="Genome Announc.">
        <title>Expanding the biotechnology potential of lactobacilli through comparative genomics of 213 strains and associated genera.</title>
        <authorList>
            <person name="Sun Z."/>
            <person name="Harris H.M."/>
            <person name="McCann A."/>
            <person name="Guo C."/>
            <person name="Argimon S."/>
            <person name="Zhang W."/>
            <person name="Yang X."/>
            <person name="Jeffery I.B."/>
            <person name="Cooney J.C."/>
            <person name="Kagawa T.F."/>
            <person name="Liu W."/>
            <person name="Song Y."/>
            <person name="Salvetti E."/>
            <person name="Wrobel A."/>
            <person name="Rasinkangas P."/>
            <person name="Parkhill J."/>
            <person name="Rea M.C."/>
            <person name="O'Sullivan O."/>
            <person name="Ritari J."/>
            <person name="Douillard F.P."/>
            <person name="Paul Ross R."/>
            <person name="Yang R."/>
            <person name="Briner A.E."/>
            <person name="Felis G.E."/>
            <person name="de Vos W.M."/>
            <person name="Barrangou R."/>
            <person name="Klaenhammer T.R."/>
            <person name="Caufield P.W."/>
            <person name="Cui Y."/>
            <person name="Zhang H."/>
            <person name="O'Toole P.W."/>
        </authorList>
    </citation>
    <scope>NUCLEOTIDE SEQUENCE [LARGE SCALE GENOMIC DNA]</scope>
    <source>
        <strain evidence="13 14">DSM 19910</strain>
    </source>
</reference>
<dbReference type="InterPro" id="IPR047127">
    <property type="entry name" value="MutT-like"/>
</dbReference>
<dbReference type="PANTHER" id="PTHR47707">
    <property type="entry name" value="8-OXO-DGTP DIPHOSPHATASE"/>
    <property type="match status" value="1"/>
</dbReference>
<dbReference type="PANTHER" id="PTHR47707:SF1">
    <property type="entry name" value="NUDIX HYDROLASE FAMILY PROTEIN"/>
    <property type="match status" value="1"/>
</dbReference>
<dbReference type="EMBL" id="AZEF01000032">
    <property type="protein sequence ID" value="KRL00844.1"/>
    <property type="molecule type" value="Genomic_DNA"/>
</dbReference>
<dbReference type="AlphaFoldDB" id="A0A0R1LYZ9"/>
<comment type="cofactor">
    <cofactor evidence="1">
        <name>Mg(2+)</name>
        <dbReference type="ChEBI" id="CHEBI:18420"/>
    </cofactor>
</comment>
<keyword evidence="3" id="KW-0515">Mutator protein</keyword>
<evidence type="ECO:0000256" key="10">
    <source>
        <dbReference type="ARBA" id="ARBA00035861"/>
    </source>
</evidence>
<dbReference type="STRING" id="1423731.FC81_GL001677"/>
<evidence type="ECO:0000256" key="1">
    <source>
        <dbReference type="ARBA" id="ARBA00001946"/>
    </source>
</evidence>
<keyword evidence="4" id="KW-0235">DNA replication</keyword>
<keyword evidence="9" id="KW-0234">DNA repair</keyword>
<evidence type="ECO:0000256" key="4">
    <source>
        <dbReference type="ARBA" id="ARBA00022705"/>
    </source>
</evidence>
<keyword evidence="8" id="KW-0460">Magnesium</keyword>